<reference evidence="3" key="1">
    <citation type="submission" date="2015-11" db="EMBL/GenBank/DDBJ databases">
        <authorList>
            <person name="Varghese N."/>
        </authorList>
    </citation>
    <scope>NUCLEOTIDE SEQUENCE [LARGE SCALE GENOMIC DNA]</scope>
    <source>
        <strain evidence="3">DSM 45899</strain>
    </source>
</reference>
<keyword evidence="1" id="KW-0812">Transmembrane</keyword>
<accession>A0A0S4QGA0</accession>
<dbReference type="RefSeq" id="WP_054567345.1">
    <property type="nucleotide sequence ID" value="NZ_FAOZ01000003.1"/>
</dbReference>
<feature type="transmembrane region" description="Helical" evidence="1">
    <location>
        <begin position="32"/>
        <end position="51"/>
    </location>
</feature>
<name>A0A0S4QGA0_9ACTN</name>
<sequence length="84" mass="8243">MDAPSGIISAIVTGLVIGVLGRLVVPGRQAIGCLMTILVGLIGAAGGLAIANAIDAAWLLTLLLQIGVAAVLVLITASATGRNQ</sequence>
<organism evidence="2 3">
    <name type="scientific">Parafrankia irregularis</name>
    <dbReference type="NCBI Taxonomy" id="795642"/>
    <lineage>
        <taxon>Bacteria</taxon>
        <taxon>Bacillati</taxon>
        <taxon>Actinomycetota</taxon>
        <taxon>Actinomycetes</taxon>
        <taxon>Frankiales</taxon>
        <taxon>Frankiaceae</taxon>
        <taxon>Parafrankia</taxon>
    </lineage>
</organism>
<gene>
    <name evidence="2" type="ORF">Ga0074812_10351</name>
</gene>
<dbReference type="EMBL" id="FAOZ01000003">
    <property type="protein sequence ID" value="CUU54561.1"/>
    <property type="molecule type" value="Genomic_DNA"/>
</dbReference>
<evidence type="ECO:0000256" key="1">
    <source>
        <dbReference type="SAM" id="Phobius"/>
    </source>
</evidence>
<keyword evidence="1" id="KW-0472">Membrane</keyword>
<proteinExistence type="predicted"/>
<evidence type="ECO:0000313" key="3">
    <source>
        <dbReference type="Proteomes" id="UP000198802"/>
    </source>
</evidence>
<dbReference type="AlphaFoldDB" id="A0A0S4QGA0"/>
<feature type="transmembrane region" description="Helical" evidence="1">
    <location>
        <begin position="6"/>
        <end position="25"/>
    </location>
</feature>
<keyword evidence="3" id="KW-1185">Reference proteome</keyword>
<keyword evidence="1" id="KW-1133">Transmembrane helix</keyword>
<feature type="transmembrane region" description="Helical" evidence="1">
    <location>
        <begin position="57"/>
        <end position="79"/>
    </location>
</feature>
<evidence type="ECO:0008006" key="4">
    <source>
        <dbReference type="Google" id="ProtNLM"/>
    </source>
</evidence>
<dbReference type="Proteomes" id="UP000198802">
    <property type="component" value="Unassembled WGS sequence"/>
</dbReference>
<protein>
    <recommendedName>
        <fullName evidence="4">Transglycosylase associated protein</fullName>
    </recommendedName>
</protein>
<evidence type="ECO:0000313" key="2">
    <source>
        <dbReference type="EMBL" id="CUU54561.1"/>
    </source>
</evidence>